<evidence type="ECO:0000313" key="2">
    <source>
        <dbReference type="Proteomes" id="UP000280307"/>
    </source>
</evidence>
<keyword evidence="1" id="KW-0547">Nucleotide-binding</keyword>
<reference evidence="1 2" key="1">
    <citation type="submission" date="2018-12" db="EMBL/GenBank/DDBJ databases">
        <title>Genome Sequence of Candidatus Viridilinea halotolerans isolated from saline sulfide-rich spring.</title>
        <authorList>
            <person name="Grouzdev D.S."/>
            <person name="Burganskaya E.I."/>
            <person name="Krutkina M.S."/>
            <person name="Sukhacheva M.V."/>
            <person name="Gorlenko V.M."/>
        </authorList>
    </citation>
    <scope>NUCLEOTIDE SEQUENCE [LARGE SCALE GENOMIC DNA]</scope>
    <source>
        <strain evidence="1">Chok-6</strain>
    </source>
</reference>
<name>A0A426TX11_9CHLR</name>
<protein>
    <submittedName>
        <fullName evidence="1">ATP-binding protein</fullName>
    </submittedName>
</protein>
<evidence type="ECO:0000313" key="1">
    <source>
        <dbReference type="EMBL" id="RRR70223.1"/>
    </source>
</evidence>
<dbReference type="SUPFAM" id="SSF52540">
    <property type="entry name" value="P-loop containing nucleoside triphosphate hydrolases"/>
    <property type="match status" value="1"/>
</dbReference>
<keyword evidence="1" id="KW-0067">ATP-binding</keyword>
<dbReference type="InterPro" id="IPR027417">
    <property type="entry name" value="P-loop_NTPase"/>
</dbReference>
<feature type="non-terminal residue" evidence="1">
    <location>
        <position position="1"/>
    </location>
</feature>
<proteinExistence type="predicted"/>
<accession>A0A426TX11</accession>
<sequence>GQWTAVLLSVEVGSAFNQAPGKAEAAILSSWRSAIQHRLPPDLHPPSWPDAPEGQRIGAALSAWAHASPRPLVVLIDEIDALQDDTLVSVLRQLRAGYNDRPAAFPHALALIGMRDVRDYKVAAGGSGRLGTASPFNVKTRSLTLGNFSAEDVATLYAQHTADSGQHFTPEALAEAFRLTQGQPWLVNALVKVAVEELAPDPATAITPALITAAKDVLIERQDTHLDSLAERLREPRVRAVVEPILAGAMLGNLPPDDLRFAQDLGLVRPDAHGGLEIANPIYHEVVPRVLGATTLASLPRIAPTWLTSNGTLDPERLLAAFLAFWRQHGELLLATAPYAEIAPHLVLMAFLHR</sequence>
<dbReference type="GO" id="GO:0005524">
    <property type="term" value="F:ATP binding"/>
    <property type="evidence" value="ECO:0007669"/>
    <property type="project" value="UniProtKB-KW"/>
</dbReference>
<dbReference type="AlphaFoldDB" id="A0A426TX11"/>
<feature type="non-terminal residue" evidence="1">
    <location>
        <position position="354"/>
    </location>
</feature>
<dbReference type="EMBL" id="RSAS01000544">
    <property type="protein sequence ID" value="RRR70223.1"/>
    <property type="molecule type" value="Genomic_DNA"/>
</dbReference>
<comment type="caution">
    <text evidence="1">The sequence shown here is derived from an EMBL/GenBank/DDBJ whole genome shotgun (WGS) entry which is preliminary data.</text>
</comment>
<gene>
    <name evidence="1" type="ORF">EI684_13675</name>
</gene>
<dbReference type="Proteomes" id="UP000280307">
    <property type="component" value="Unassembled WGS sequence"/>
</dbReference>
<organism evidence="1 2">
    <name type="scientific">Candidatus Viridilinea halotolerans</name>
    <dbReference type="NCBI Taxonomy" id="2491704"/>
    <lineage>
        <taxon>Bacteria</taxon>
        <taxon>Bacillati</taxon>
        <taxon>Chloroflexota</taxon>
        <taxon>Chloroflexia</taxon>
        <taxon>Chloroflexales</taxon>
        <taxon>Chloroflexineae</taxon>
        <taxon>Oscillochloridaceae</taxon>
        <taxon>Candidatus Viridilinea</taxon>
    </lineage>
</organism>